<protein>
    <submittedName>
        <fullName evidence="1">Uncharacterized protein</fullName>
    </submittedName>
</protein>
<organism evidence="1 2">
    <name type="scientific">Allocoleopsis franciscana PCC 7113</name>
    <dbReference type="NCBI Taxonomy" id="1173027"/>
    <lineage>
        <taxon>Bacteria</taxon>
        <taxon>Bacillati</taxon>
        <taxon>Cyanobacteriota</taxon>
        <taxon>Cyanophyceae</taxon>
        <taxon>Coleofasciculales</taxon>
        <taxon>Coleofasciculaceae</taxon>
        <taxon>Allocoleopsis</taxon>
        <taxon>Allocoleopsis franciscana</taxon>
    </lineage>
</organism>
<evidence type="ECO:0000313" key="1">
    <source>
        <dbReference type="EMBL" id="AFZ19682.1"/>
    </source>
</evidence>
<dbReference type="HOGENOM" id="CLU_183721_1_0_3"/>
<dbReference type="AlphaFoldDB" id="K9WJI9"/>
<dbReference type="RefSeq" id="WP_015183819.1">
    <property type="nucleotide sequence ID" value="NC_019738.1"/>
</dbReference>
<evidence type="ECO:0000313" key="2">
    <source>
        <dbReference type="Proteomes" id="UP000010471"/>
    </source>
</evidence>
<reference evidence="1 2" key="1">
    <citation type="submission" date="2012-06" db="EMBL/GenBank/DDBJ databases">
        <title>Finished chromosome of genome of Microcoleus sp. PCC 7113.</title>
        <authorList>
            <consortium name="US DOE Joint Genome Institute"/>
            <person name="Gugger M."/>
            <person name="Coursin T."/>
            <person name="Rippka R."/>
            <person name="Tandeau De Marsac N."/>
            <person name="Huntemann M."/>
            <person name="Wei C.-L."/>
            <person name="Han J."/>
            <person name="Detter J.C."/>
            <person name="Han C."/>
            <person name="Tapia R."/>
            <person name="Chen A."/>
            <person name="Kyrpides N."/>
            <person name="Mavromatis K."/>
            <person name="Markowitz V."/>
            <person name="Szeto E."/>
            <person name="Ivanova N."/>
            <person name="Pagani I."/>
            <person name="Pati A."/>
            <person name="Goodwin L."/>
            <person name="Nordberg H.P."/>
            <person name="Cantor M.N."/>
            <person name="Hua S.X."/>
            <person name="Woyke T."/>
            <person name="Kerfeld C.A."/>
        </authorList>
    </citation>
    <scope>NUCLEOTIDE SEQUENCE [LARGE SCALE GENOMIC DNA]</scope>
    <source>
        <strain evidence="1 2">PCC 7113</strain>
    </source>
</reference>
<dbReference type="eggNOG" id="ENOG5034BXA">
    <property type="taxonomic scope" value="Bacteria"/>
</dbReference>
<keyword evidence="2" id="KW-1185">Reference proteome</keyword>
<dbReference type="EMBL" id="CP003630">
    <property type="protein sequence ID" value="AFZ19682.1"/>
    <property type="molecule type" value="Genomic_DNA"/>
</dbReference>
<accession>K9WJI9</accession>
<dbReference type="Proteomes" id="UP000010471">
    <property type="component" value="Chromosome"/>
</dbReference>
<sequence length="84" mass="9340">MQEEFLPNDNELTFAEVSTPASTNPGSGQEYVKVMVVGSRKGIDMIIKKLCSLGFAQVSEWSPAVPYEDSGEMMRLVRKKVSLR</sequence>
<gene>
    <name evidence="1" type="ORF">Mic7113_3976</name>
</gene>
<dbReference type="KEGG" id="mic:Mic7113_3976"/>
<proteinExistence type="predicted"/>
<dbReference type="OrthoDB" id="462353at2"/>
<name>K9WJI9_9CYAN</name>